<reference evidence="1 2" key="1">
    <citation type="submission" date="2018-06" db="EMBL/GenBank/DDBJ databases">
        <title>Genomic Encyclopedia of Archaeal and Bacterial Type Strains, Phase II (KMG-II): from individual species to whole genera.</title>
        <authorList>
            <person name="Goeker M."/>
        </authorList>
    </citation>
    <scope>NUCLEOTIDE SEQUENCE [LARGE SCALE GENOMIC DNA]</scope>
    <source>
        <strain evidence="1 2">DSM 22011</strain>
    </source>
</reference>
<gene>
    <name evidence="1" type="ORF">ATI53_100359</name>
</gene>
<dbReference type="EMBL" id="QLMG01000003">
    <property type="protein sequence ID" value="RAK21903.1"/>
    <property type="molecule type" value="Genomic_DNA"/>
</dbReference>
<evidence type="ECO:0000313" key="1">
    <source>
        <dbReference type="EMBL" id="RAK21903.1"/>
    </source>
</evidence>
<name>A0A327YLR5_9RHOB</name>
<proteinExistence type="predicted"/>
<comment type="caution">
    <text evidence="1">The sequence shown here is derived from an EMBL/GenBank/DDBJ whole genome shotgun (WGS) entry which is preliminary data.</text>
</comment>
<organism evidence="1 2">
    <name type="scientific">Salipiger aestuarii</name>
    <dbReference type="NCBI Taxonomy" id="568098"/>
    <lineage>
        <taxon>Bacteria</taxon>
        <taxon>Pseudomonadati</taxon>
        <taxon>Pseudomonadota</taxon>
        <taxon>Alphaproteobacteria</taxon>
        <taxon>Rhodobacterales</taxon>
        <taxon>Roseobacteraceae</taxon>
        <taxon>Salipiger</taxon>
    </lineage>
</organism>
<keyword evidence="2" id="KW-1185">Reference proteome</keyword>
<dbReference type="AlphaFoldDB" id="A0A327YLR5"/>
<accession>A0A327YLR5</accession>
<sequence length="54" mass="5972">MTKQTRIDPKAALAALDQAYAYYQPEPLLVQGAPRAAVEDVRDETDGFAYYHAA</sequence>
<dbReference type="RefSeq" id="WP_170134515.1">
    <property type="nucleotide sequence ID" value="NZ_LIQE01000002.1"/>
</dbReference>
<protein>
    <submittedName>
        <fullName evidence="1">Uncharacterized protein</fullName>
    </submittedName>
</protein>
<dbReference type="Proteomes" id="UP000249165">
    <property type="component" value="Unassembled WGS sequence"/>
</dbReference>
<evidence type="ECO:0000313" key="2">
    <source>
        <dbReference type="Proteomes" id="UP000249165"/>
    </source>
</evidence>